<dbReference type="EMBL" id="JABWQX020000007">
    <property type="protein sequence ID" value="MBV4554469.1"/>
    <property type="molecule type" value="Genomic_DNA"/>
</dbReference>
<proteinExistence type="predicted"/>
<dbReference type="InterPro" id="IPR025391">
    <property type="entry name" value="DUF4123"/>
</dbReference>
<dbReference type="RefSeq" id="WP_186638894.1">
    <property type="nucleotide sequence ID" value="NZ_JABWQX020000007.1"/>
</dbReference>
<reference evidence="2" key="2">
    <citation type="submission" date="2020-07" db="EMBL/GenBank/DDBJ databases">
        <authorList>
            <person name="Lood C."/>
            <person name="Girard L."/>
        </authorList>
    </citation>
    <scope>NUCLEOTIDE SEQUENCE</scope>
    <source>
        <strain evidence="2">SWRI102</strain>
    </source>
</reference>
<dbReference type="Proteomes" id="UP000659438">
    <property type="component" value="Unassembled WGS sequence"/>
</dbReference>
<sequence length="248" mass="28278">MATQAFMSLDPVAWLAQQPLQENEHLYLVISAASESDAMKAFRLSGPAHPLLPIWGDTPYATWQPVMPYVAQLEPDSALLPWIAQTEALDWGWLAVSRCEPETVLAHLRSLTQVKMPDGNEVFFRFWDGRYLQQILEGLGAEAGNLLPVFERYLINGKPLETSPRKVPAARDWPWWEMPRDLSDALAKQNPSVSLDGLMQWLEEEHLYLFTAWPKSNLRLKVSRYVRQAGARDNLREALLNDLIQEQG</sequence>
<keyword evidence="4" id="KW-1185">Reference proteome</keyword>
<comment type="caution">
    <text evidence="2">The sequence shown here is derived from an EMBL/GenBank/DDBJ whole genome shotgun (WGS) entry which is preliminary data.</text>
</comment>
<name>A0A923FSG7_9PSED</name>
<accession>A0A923FSG7</accession>
<evidence type="ECO:0000313" key="4">
    <source>
        <dbReference type="Proteomes" id="UP000659438"/>
    </source>
</evidence>
<evidence type="ECO:0000313" key="2">
    <source>
        <dbReference type="EMBL" id="MBC3397603.1"/>
    </source>
</evidence>
<protein>
    <submittedName>
        <fullName evidence="2">DUF4123 domain-containing protein</fullName>
    </submittedName>
</protein>
<feature type="domain" description="DUF4123" evidence="1">
    <location>
        <begin position="26"/>
        <end position="142"/>
    </location>
</feature>
<organism evidence="2">
    <name type="scientific">Pseudomonas marvdashtae</name>
    <dbReference type="NCBI Taxonomy" id="2745500"/>
    <lineage>
        <taxon>Bacteria</taxon>
        <taxon>Pseudomonadati</taxon>
        <taxon>Pseudomonadota</taxon>
        <taxon>Gammaproteobacteria</taxon>
        <taxon>Pseudomonadales</taxon>
        <taxon>Pseudomonadaceae</taxon>
        <taxon>Pseudomonas</taxon>
    </lineage>
</organism>
<gene>
    <name evidence="3" type="ORF">HU742_025285</name>
    <name evidence="2" type="ORF">HU742_20510</name>
</gene>
<reference evidence="2 4" key="1">
    <citation type="journal article" date="2020" name="Microorganisms">
        <title>Reliable Identification of Environmental Pseudomonas Isolates Using the rpoD Gene.</title>
        <authorList>
            <consortium name="The Broad Institute Genome Sequencing Platform"/>
            <person name="Girard L."/>
            <person name="Lood C."/>
            <person name="Rokni-Zadeh H."/>
            <person name="van Noort V."/>
            <person name="Lavigne R."/>
            <person name="De Mot R."/>
        </authorList>
    </citation>
    <scope>NUCLEOTIDE SEQUENCE</scope>
    <source>
        <strain evidence="2 4">SWRI102</strain>
    </source>
</reference>
<reference evidence="3" key="3">
    <citation type="submission" date="2021-06" db="EMBL/GenBank/DDBJ databases">
        <title>Updating the genus Pseudomonas: Description of 43 new species and partition of the Pseudomonas putida group.</title>
        <authorList>
            <person name="Girard L."/>
            <person name="Lood C."/>
            <person name="Vandamme P."/>
            <person name="Rokni-Zadeh H."/>
            <person name="Van Noort V."/>
            <person name="Hofte M."/>
            <person name="Lavigne R."/>
            <person name="De Mot R."/>
        </authorList>
    </citation>
    <scope>NUCLEOTIDE SEQUENCE</scope>
    <source>
        <strain evidence="3">SWRI102</strain>
    </source>
</reference>
<dbReference type="EMBL" id="JABWQX010000009">
    <property type="protein sequence ID" value="MBC3397603.1"/>
    <property type="molecule type" value="Genomic_DNA"/>
</dbReference>
<dbReference type="AlphaFoldDB" id="A0A923FSG7"/>
<evidence type="ECO:0000313" key="3">
    <source>
        <dbReference type="EMBL" id="MBV4554469.1"/>
    </source>
</evidence>
<evidence type="ECO:0000259" key="1">
    <source>
        <dbReference type="Pfam" id="PF13503"/>
    </source>
</evidence>
<dbReference type="Pfam" id="PF13503">
    <property type="entry name" value="DUF4123"/>
    <property type="match status" value="1"/>
</dbReference>